<dbReference type="CDD" id="cd06279">
    <property type="entry name" value="PBP1_LacI-like"/>
    <property type="match status" value="1"/>
</dbReference>
<dbReference type="GO" id="GO:0006355">
    <property type="term" value="P:regulation of DNA-templated transcription"/>
    <property type="evidence" value="ECO:0007669"/>
    <property type="project" value="UniProtKB-ARBA"/>
</dbReference>
<dbReference type="Pfam" id="PF13377">
    <property type="entry name" value="Peripla_BP_3"/>
    <property type="match status" value="1"/>
</dbReference>
<dbReference type="Gene3D" id="1.10.260.40">
    <property type="entry name" value="lambda repressor-like DNA-binding domains"/>
    <property type="match status" value="1"/>
</dbReference>
<dbReference type="InterPro" id="IPR028082">
    <property type="entry name" value="Peripla_BP_I"/>
</dbReference>
<sequence>MSSGVTMKAVAAAVGVSMATVSNAYNKPDQLSGDVRERIFAVARELGYSGPHAAARTLRSRRAGAIGLLLTEQLSYAFSDPFAVGLLAGLSEVAEGTRTGLLLIPLPRYESGADEESLRESVETVRNAVVDGVVGYCIDAGHPALEVISRRGLPFVHTEDQIDGGRRVVIDEVGAMRGLGAYLAGLGHAHVAMVVDSGRATTAPHEITDATTLYSNARLRMQGLRQGIGANARLTVVSGGHNSVESGIAAAALVLDRRDRPTAIAAGGDVLAFGVIEAMRRRGLVPGRDISVTGFDDVPAAESAGLTTVRQPIRDKGRLLGRMLLDPSYTEDRVVLPTELVIRSSTGPVRS</sequence>
<dbReference type="InterPro" id="IPR046335">
    <property type="entry name" value="LacI/GalR-like_sensor"/>
</dbReference>
<dbReference type="EMBL" id="CP017839">
    <property type="protein sequence ID" value="APA99388.1"/>
    <property type="molecule type" value="Genomic_DNA"/>
</dbReference>
<dbReference type="PROSITE" id="PS50932">
    <property type="entry name" value="HTH_LACI_2"/>
    <property type="match status" value="1"/>
</dbReference>
<dbReference type="SUPFAM" id="SSF47413">
    <property type="entry name" value="lambda repressor-like DNA-binding domains"/>
    <property type="match status" value="1"/>
</dbReference>
<name>A0ABC8AYY6_9NOCA</name>
<keyword evidence="3" id="KW-0804">Transcription</keyword>
<keyword evidence="2" id="KW-0238">DNA-binding</keyword>
<dbReference type="InterPro" id="IPR010982">
    <property type="entry name" value="Lambda_DNA-bd_dom_sf"/>
</dbReference>
<dbReference type="PANTHER" id="PTHR30146">
    <property type="entry name" value="LACI-RELATED TRANSCRIPTIONAL REPRESSOR"/>
    <property type="match status" value="1"/>
</dbReference>
<dbReference type="InterPro" id="IPR000843">
    <property type="entry name" value="HTH_LacI"/>
</dbReference>
<evidence type="ECO:0000256" key="1">
    <source>
        <dbReference type="ARBA" id="ARBA00023015"/>
    </source>
</evidence>
<feature type="domain" description="HTH lacI-type" evidence="4">
    <location>
        <begin position="5"/>
        <end position="60"/>
    </location>
</feature>
<dbReference type="PANTHER" id="PTHR30146:SF138">
    <property type="entry name" value="TRANSCRIPTIONAL REGULATORY PROTEIN"/>
    <property type="match status" value="1"/>
</dbReference>
<evidence type="ECO:0000313" key="6">
    <source>
        <dbReference type="Proteomes" id="UP000180166"/>
    </source>
</evidence>
<keyword evidence="1" id="KW-0805">Transcription regulation</keyword>
<organism evidence="5 6">
    <name type="scientific">Nocardia seriolae</name>
    <dbReference type="NCBI Taxonomy" id="37332"/>
    <lineage>
        <taxon>Bacteria</taxon>
        <taxon>Bacillati</taxon>
        <taxon>Actinomycetota</taxon>
        <taxon>Actinomycetes</taxon>
        <taxon>Mycobacteriales</taxon>
        <taxon>Nocardiaceae</taxon>
        <taxon>Nocardia</taxon>
    </lineage>
</organism>
<dbReference type="GO" id="GO:0003677">
    <property type="term" value="F:DNA binding"/>
    <property type="evidence" value="ECO:0007669"/>
    <property type="project" value="UniProtKB-KW"/>
</dbReference>
<evidence type="ECO:0000313" key="5">
    <source>
        <dbReference type="EMBL" id="APA99388.1"/>
    </source>
</evidence>
<dbReference type="SMART" id="SM00354">
    <property type="entry name" value="HTH_LACI"/>
    <property type="match status" value="1"/>
</dbReference>
<dbReference type="Proteomes" id="UP000180166">
    <property type="component" value="Chromosome"/>
</dbReference>
<evidence type="ECO:0000256" key="2">
    <source>
        <dbReference type="ARBA" id="ARBA00023125"/>
    </source>
</evidence>
<proteinExistence type="predicted"/>
<accession>A0ABC8AYY6</accession>
<dbReference type="CDD" id="cd01392">
    <property type="entry name" value="HTH_LacI"/>
    <property type="match status" value="1"/>
</dbReference>
<dbReference type="SUPFAM" id="SSF53822">
    <property type="entry name" value="Periplasmic binding protein-like I"/>
    <property type="match status" value="1"/>
</dbReference>
<dbReference type="KEGG" id="nsr:NS506_05342"/>
<evidence type="ECO:0000259" key="4">
    <source>
        <dbReference type="PROSITE" id="PS50932"/>
    </source>
</evidence>
<dbReference type="Pfam" id="PF00356">
    <property type="entry name" value="LacI"/>
    <property type="match status" value="1"/>
</dbReference>
<dbReference type="Gene3D" id="3.40.50.2300">
    <property type="match status" value="2"/>
</dbReference>
<dbReference type="AlphaFoldDB" id="A0ABC8AYY6"/>
<evidence type="ECO:0000256" key="3">
    <source>
        <dbReference type="ARBA" id="ARBA00023163"/>
    </source>
</evidence>
<reference evidence="5 6" key="1">
    <citation type="submission" date="2016-10" db="EMBL/GenBank/DDBJ databases">
        <title>Genome sequence of Nocardia seriolae strain EM150506, isolated from Anguila japonica.</title>
        <authorList>
            <person name="Han H.-J."/>
        </authorList>
    </citation>
    <scope>NUCLEOTIDE SEQUENCE [LARGE SCALE GENOMIC DNA]</scope>
    <source>
        <strain evidence="5 6">EM150506</strain>
    </source>
</reference>
<gene>
    <name evidence="5" type="ORF">NS506_05342</name>
</gene>
<protein>
    <submittedName>
        <fullName evidence="5">HTH-type transcriptional repressor PurR</fullName>
    </submittedName>
</protein>